<keyword evidence="2" id="KW-0175">Coiled coil</keyword>
<dbReference type="GO" id="GO:0005737">
    <property type="term" value="C:cytoplasm"/>
    <property type="evidence" value="ECO:0007669"/>
    <property type="project" value="TreeGrafter"/>
</dbReference>
<feature type="compositionally biased region" description="Basic residues" evidence="3">
    <location>
        <begin position="703"/>
        <end position="715"/>
    </location>
</feature>
<organism evidence="5">
    <name type="scientific">Odontella aurita</name>
    <dbReference type="NCBI Taxonomy" id="265563"/>
    <lineage>
        <taxon>Eukaryota</taxon>
        <taxon>Sar</taxon>
        <taxon>Stramenopiles</taxon>
        <taxon>Ochrophyta</taxon>
        <taxon>Bacillariophyta</taxon>
        <taxon>Mediophyceae</taxon>
        <taxon>Biddulphiophycidae</taxon>
        <taxon>Eupodiscales</taxon>
        <taxon>Odontellaceae</taxon>
        <taxon>Odontella</taxon>
    </lineage>
</organism>
<keyword evidence="1" id="KW-0862">Zinc</keyword>
<gene>
    <name evidence="5" type="ORF">OAUR00152_LOCUS782</name>
</gene>
<name>A0A7S4M523_9STRA</name>
<dbReference type="Gene3D" id="3.30.40.10">
    <property type="entry name" value="Zinc/RING finger domain, C3HC4 (zinc finger)"/>
    <property type="match status" value="1"/>
</dbReference>
<feature type="coiled-coil region" evidence="2">
    <location>
        <begin position="629"/>
        <end position="681"/>
    </location>
</feature>
<protein>
    <recommendedName>
        <fullName evidence="4">UBP-type domain-containing protein</fullName>
    </recommendedName>
</protein>
<feature type="compositionally biased region" description="Low complexity" evidence="3">
    <location>
        <begin position="374"/>
        <end position="388"/>
    </location>
</feature>
<proteinExistence type="predicted"/>
<dbReference type="SUPFAM" id="SSF57850">
    <property type="entry name" value="RING/U-box"/>
    <property type="match status" value="1"/>
</dbReference>
<dbReference type="PROSITE" id="PS50271">
    <property type="entry name" value="ZF_UBP"/>
    <property type="match status" value="1"/>
</dbReference>
<dbReference type="InterPro" id="IPR013083">
    <property type="entry name" value="Znf_RING/FYVE/PHD"/>
</dbReference>
<evidence type="ECO:0000259" key="4">
    <source>
        <dbReference type="PROSITE" id="PS50271"/>
    </source>
</evidence>
<evidence type="ECO:0000256" key="1">
    <source>
        <dbReference type="PROSITE-ProRule" id="PRU00502"/>
    </source>
</evidence>
<dbReference type="EMBL" id="HBKQ01001115">
    <property type="protein sequence ID" value="CAE2201183.1"/>
    <property type="molecule type" value="Transcribed_RNA"/>
</dbReference>
<dbReference type="GO" id="GO:0016567">
    <property type="term" value="P:protein ubiquitination"/>
    <property type="evidence" value="ECO:0007669"/>
    <property type="project" value="TreeGrafter"/>
</dbReference>
<dbReference type="PANTHER" id="PTHR24007">
    <property type="entry name" value="BRCA1-ASSOCIATED PROTEIN"/>
    <property type="match status" value="1"/>
</dbReference>
<keyword evidence="1" id="KW-0479">Metal-binding</keyword>
<accession>A0A7S4M523</accession>
<dbReference type="Pfam" id="PF02148">
    <property type="entry name" value="zf-UBP"/>
    <property type="match status" value="1"/>
</dbReference>
<dbReference type="PANTHER" id="PTHR24007:SF7">
    <property type="entry name" value="BRCA1-ASSOCIATED PROTEIN"/>
    <property type="match status" value="1"/>
</dbReference>
<evidence type="ECO:0000256" key="3">
    <source>
        <dbReference type="SAM" id="MobiDB-lite"/>
    </source>
</evidence>
<dbReference type="AlphaFoldDB" id="A0A7S4M523"/>
<keyword evidence="1" id="KW-0863">Zinc-finger</keyword>
<feature type="region of interest" description="Disordered" evidence="3">
    <location>
        <begin position="695"/>
        <end position="715"/>
    </location>
</feature>
<evidence type="ECO:0000313" key="5">
    <source>
        <dbReference type="EMBL" id="CAE2201183.1"/>
    </source>
</evidence>
<evidence type="ECO:0000256" key="2">
    <source>
        <dbReference type="SAM" id="Coils"/>
    </source>
</evidence>
<sequence length="715" mass="78616">MTPAVTFSVHIKLNCDHHEFASPRIRASEAHDQTQNTPSSSSGVCAYPASREAFLASENPFIERVLLARARTIQLSLDSSGVPKCGHSAEIPLKGPLDSPLWAIFVPPSLLDPVCEGLVGSAHKSANQTLDESCISRMHCSDPRPGKSIENPIFDVMKEDGDECLIWVRETDAHGDAKHLTRLLTRIHPSLSNFSLRGIITTRGQRKVRKRSAECDLILMAAKHGINESDVVAALESVQGESMDATPKAVIKALSVSQVLLTGKSLVSVITVASTGAGTSAKSQKIRDIDAFADGLSFIPSCPTCIHRLDPQRLGIPKPRSHQLCSHFCATEGEPRCSNMEFLTSWQFQSYCEACEVISKHWRSTTRAQLAASSTGTTVGASSSHSVVEQTRSSVREDHGNGDLCCTKCKMKETLWVCLTCGVVGCGRYSHGHAKEHYNETRHPYSLELVTQRIWDYATGEFAQRDDILNCPLMQRRLKKGNAADSTEADQQGNDASDPPSKGSVGLQNQYSFDSFDASSSCLHNAMPVASALSPDDPSPKKASMIGEEYEALLQSALEDQAQHYEFEITRLIAELTAKGVDEEKISEKETAEIEMLRSQISDLHMGVDRLSRDLLDKQAQEAGHRATYQRLLREQAIAKGLLEKIKEESERERVEGDAQVAELEQQVMDLTANLRMREQIARDEELSNAQIFGTSGFATASKPKRGKKSRRSRK</sequence>
<feature type="domain" description="UBP-type" evidence="4">
    <location>
        <begin position="383"/>
        <end position="482"/>
    </location>
</feature>
<feature type="region of interest" description="Disordered" evidence="3">
    <location>
        <begin position="374"/>
        <end position="398"/>
    </location>
</feature>
<feature type="region of interest" description="Disordered" evidence="3">
    <location>
        <begin position="480"/>
        <end position="505"/>
    </location>
</feature>
<dbReference type="InterPro" id="IPR001607">
    <property type="entry name" value="Znf_UBP"/>
</dbReference>
<dbReference type="GO" id="GO:0061630">
    <property type="term" value="F:ubiquitin protein ligase activity"/>
    <property type="evidence" value="ECO:0007669"/>
    <property type="project" value="TreeGrafter"/>
</dbReference>
<dbReference type="GO" id="GO:0008270">
    <property type="term" value="F:zinc ion binding"/>
    <property type="evidence" value="ECO:0007669"/>
    <property type="project" value="UniProtKB-KW"/>
</dbReference>
<reference evidence="5" key="1">
    <citation type="submission" date="2021-01" db="EMBL/GenBank/DDBJ databases">
        <authorList>
            <person name="Corre E."/>
            <person name="Pelletier E."/>
            <person name="Niang G."/>
            <person name="Scheremetjew M."/>
            <person name="Finn R."/>
            <person name="Kale V."/>
            <person name="Holt S."/>
            <person name="Cochrane G."/>
            <person name="Meng A."/>
            <person name="Brown T."/>
            <person name="Cohen L."/>
        </authorList>
    </citation>
    <scope>NUCLEOTIDE SEQUENCE</scope>
    <source>
        <strain evidence="5">Isolate 1302-5</strain>
    </source>
</reference>
<dbReference type="GO" id="GO:0007265">
    <property type="term" value="P:Ras protein signal transduction"/>
    <property type="evidence" value="ECO:0007669"/>
    <property type="project" value="TreeGrafter"/>
</dbReference>
<dbReference type="SMART" id="SM00290">
    <property type="entry name" value="ZnF_UBP"/>
    <property type="match status" value="1"/>
</dbReference>